<dbReference type="EMBL" id="LFZX01000086">
    <property type="protein sequence ID" value="KNC67204.1"/>
    <property type="molecule type" value="Genomic_DNA"/>
</dbReference>
<dbReference type="AlphaFoldDB" id="A0A0L0ES10"/>
<protein>
    <submittedName>
        <fullName evidence="2">Uncharacterized protein</fullName>
    </submittedName>
</protein>
<evidence type="ECO:0000313" key="2">
    <source>
        <dbReference type="EMBL" id="KNC67204.1"/>
    </source>
</evidence>
<proteinExistence type="predicted"/>
<sequence length="114" mass="12430">MKKIITTLALSVASLSAQAYDCWGKVKAVDITPGGSVYLSVTGLGEANYVCNVTQKSGSFTPEACRVIFSQMLAASMADKTVTLWFKDGEFNSCTATNWSSFHRHGLYHLRVNQ</sequence>
<reference evidence="3" key="1">
    <citation type="submission" date="2015-07" db="EMBL/GenBank/DDBJ databases">
        <title>Draft genome sequence of a Pseudoalteromonas rubra strain, OCN096, isolated from Kaneohe Bay, Oahu, Hawaii.</title>
        <authorList>
            <person name="Beurmann S."/>
            <person name="Ushijima B."/>
            <person name="Belcaid M."/>
            <person name="Callahan S.M."/>
            <person name="Aeby G.S."/>
        </authorList>
    </citation>
    <scope>NUCLEOTIDE SEQUENCE [LARGE SCALE GENOMIC DNA]</scope>
    <source>
        <strain evidence="3">OCN096</strain>
    </source>
</reference>
<comment type="caution">
    <text evidence="2">The sequence shown here is derived from an EMBL/GenBank/DDBJ whole genome shotgun (WGS) entry which is preliminary data.</text>
</comment>
<feature type="chain" id="PRO_5005537670" evidence="1">
    <location>
        <begin position="20"/>
        <end position="114"/>
    </location>
</feature>
<name>A0A0L0ES10_9GAMM</name>
<keyword evidence="1" id="KW-0732">Signal</keyword>
<dbReference type="Proteomes" id="UP000036850">
    <property type="component" value="Unassembled WGS sequence"/>
</dbReference>
<feature type="signal peptide" evidence="1">
    <location>
        <begin position="1"/>
        <end position="19"/>
    </location>
</feature>
<gene>
    <name evidence="2" type="ORF">AC626_12205</name>
</gene>
<evidence type="ECO:0000313" key="3">
    <source>
        <dbReference type="Proteomes" id="UP000036850"/>
    </source>
</evidence>
<dbReference type="OrthoDB" id="6307100at2"/>
<organism evidence="2 3">
    <name type="scientific">Pseudoalteromonas rubra</name>
    <dbReference type="NCBI Taxonomy" id="43658"/>
    <lineage>
        <taxon>Bacteria</taxon>
        <taxon>Pseudomonadati</taxon>
        <taxon>Pseudomonadota</taxon>
        <taxon>Gammaproteobacteria</taxon>
        <taxon>Alteromonadales</taxon>
        <taxon>Pseudoalteromonadaceae</taxon>
        <taxon>Pseudoalteromonas</taxon>
    </lineage>
</organism>
<evidence type="ECO:0000256" key="1">
    <source>
        <dbReference type="SAM" id="SignalP"/>
    </source>
</evidence>
<accession>A0A0L0ES10</accession>
<dbReference type="PATRIC" id="fig|43658.6.peg.302"/>